<evidence type="ECO:0000313" key="3">
    <source>
        <dbReference type="Proteomes" id="UP001174694"/>
    </source>
</evidence>
<organism evidence="2 3">
    <name type="scientific">Pleurostoma richardsiae</name>
    <dbReference type="NCBI Taxonomy" id="41990"/>
    <lineage>
        <taxon>Eukaryota</taxon>
        <taxon>Fungi</taxon>
        <taxon>Dikarya</taxon>
        <taxon>Ascomycota</taxon>
        <taxon>Pezizomycotina</taxon>
        <taxon>Sordariomycetes</taxon>
        <taxon>Sordariomycetidae</taxon>
        <taxon>Calosphaeriales</taxon>
        <taxon>Pleurostomataceae</taxon>
        <taxon>Pleurostoma</taxon>
    </lineage>
</organism>
<sequence>MSANRGRGSGRGIYSNFGRGAGSPLPEPDNIKQAFGPSAPIASINPFGKAPVAFTSPVLDFLARLALVPTSVVKPLAEAIRAASAVDFNDPKSFDTFKKAGRAAALALKHVRKDAAQATATAQAQNPTHRNRTESKVQQDEMMSLLRRGVVALEEIAGISSKLLGKQKERAEPSEEENQWY</sequence>
<feature type="region of interest" description="Disordered" evidence="1">
    <location>
        <begin position="1"/>
        <end position="32"/>
    </location>
</feature>
<dbReference type="Proteomes" id="UP001174694">
    <property type="component" value="Unassembled WGS sequence"/>
</dbReference>
<dbReference type="AlphaFoldDB" id="A0AA38RVQ1"/>
<keyword evidence="3" id="KW-1185">Reference proteome</keyword>
<evidence type="ECO:0000256" key="1">
    <source>
        <dbReference type="SAM" id="MobiDB-lite"/>
    </source>
</evidence>
<name>A0AA38RVQ1_9PEZI</name>
<accession>A0AA38RVQ1</accession>
<gene>
    <name evidence="2" type="ORF">NKR23_g140</name>
</gene>
<reference evidence="2" key="1">
    <citation type="submission" date="2022-07" db="EMBL/GenBank/DDBJ databases">
        <title>Fungi with potential for degradation of polypropylene.</title>
        <authorList>
            <person name="Gostincar C."/>
        </authorList>
    </citation>
    <scope>NUCLEOTIDE SEQUENCE</scope>
    <source>
        <strain evidence="2">EXF-13308</strain>
    </source>
</reference>
<feature type="region of interest" description="Disordered" evidence="1">
    <location>
        <begin position="117"/>
        <end position="138"/>
    </location>
</feature>
<dbReference type="EMBL" id="JANBVO010000001">
    <property type="protein sequence ID" value="KAJ9157603.1"/>
    <property type="molecule type" value="Genomic_DNA"/>
</dbReference>
<evidence type="ECO:0000313" key="2">
    <source>
        <dbReference type="EMBL" id="KAJ9157603.1"/>
    </source>
</evidence>
<protein>
    <submittedName>
        <fullName evidence="2">Uncharacterized protein</fullName>
    </submittedName>
</protein>
<proteinExistence type="predicted"/>
<comment type="caution">
    <text evidence="2">The sequence shown here is derived from an EMBL/GenBank/DDBJ whole genome shotgun (WGS) entry which is preliminary data.</text>
</comment>